<dbReference type="PANTHER" id="PTHR30457">
    <property type="entry name" value="5'-NUCLEOTIDASE SURE"/>
    <property type="match status" value="1"/>
</dbReference>
<organism evidence="1 2">
    <name type="scientific">Capsicum baccatum</name>
    <name type="common">Peruvian pepper</name>
    <dbReference type="NCBI Taxonomy" id="33114"/>
    <lineage>
        <taxon>Eukaryota</taxon>
        <taxon>Viridiplantae</taxon>
        <taxon>Streptophyta</taxon>
        <taxon>Embryophyta</taxon>
        <taxon>Tracheophyta</taxon>
        <taxon>Spermatophyta</taxon>
        <taxon>Magnoliopsida</taxon>
        <taxon>eudicotyledons</taxon>
        <taxon>Gunneridae</taxon>
        <taxon>Pentapetalae</taxon>
        <taxon>asterids</taxon>
        <taxon>lamiids</taxon>
        <taxon>Solanales</taxon>
        <taxon>Solanaceae</taxon>
        <taxon>Solanoideae</taxon>
        <taxon>Capsiceae</taxon>
        <taxon>Capsicum</taxon>
    </lineage>
</organism>
<reference evidence="1 2" key="1">
    <citation type="journal article" date="2017" name="Genome Biol.">
        <title>New reference genome sequences of hot pepper reveal the massive evolution of plant disease-resistance genes by retroduplication.</title>
        <authorList>
            <person name="Kim S."/>
            <person name="Park J."/>
            <person name="Yeom S.I."/>
            <person name="Kim Y.M."/>
            <person name="Seo E."/>
            <person name="Kim K.T."/>
            <person name="Kim M.S."/>
            <person name="Lee J.M."/>
            <person name="Cheong K."/>
            <person name="Shin H.S."/>
            <person name="Kim S.B."/>
            <person name="Han K."/>
            <person name="Lee J."/>
            <person name="Park M."/>
            <person name="Lee H.A."/>
            <person name="Lee H.Y."/>
            <person name="Lee Y."/>
            <person name="Oh S."/>
            <person name="Lee J.H."/>
            <person name="Choi E."/>
            <person name="Choi E."/>
            <person name="Lee S.E."/>
            <person name="Jeon J."/>
            <person name="Kim H."/>
            <person name="Choi G."/>
            <person name="Song H."/>
            <person name="Lee J."/>
            <person name="Lee S.C."/>
            <person name="Kwon J.K."/>
            <person name="Lee H.Y."/>
            <person name="Koo N."/>
            <person name="Hong Y."/>
            <person name="Kim R.W."/>
            <person name="Kang W.H."/>
            <person name="Huh J.H."/>
            <person name="Kang B.C."/>
            <person name="Yang T.J."/>
            <person name="Lee Y.H."/>
            <person name="Bennetzen J.L."/>
            <person name="Choi D."/>
        </authorList>
    </citation>
    <scope>NUCLEOTIDE SEQUENCE [LARGE SCALE GENOMIC DNA]</scope>
    <source>
        <strain evidence="2">cv. PBC81</strain>
    </source>
</reference>
<proteinExistence type="predicted"/>
<name>A0A2G2WKX5_CAPBA</name>
<dbReference type="PANTHER" id="PTHR30457:SF5">
    <property type="entry name" value="OS01G0709400 PROTEIN"/>
    <property type="match status" value="1"/>
</dbReference>
<keyword evidence="2" id="KW-1185">Reference proteome</keyword>
<dbReference type="STRING" id="33114.A0A2G2WKX5"/>
<evidence type="ECO:0000313" key="1">
    <source>
        <dbReference type="EMBL" id="PHT45881.1"/>
    </source>
</evidence>
<dbReference type="Gene3D" id="3.40.1210.10">
    <property type="entry name" value="Survival protein SurE-like phosphatase/nucleotidase"/>
    <property type="match status" value="1"/>
</dbReference>
<dbReference type="AlphaFoldDB" id="A0A2G2WKX5"/>
<dbReference type="InterPro" id="IPR036523">
    <property type="entry name" value="SurE-like_sf"/>
</dbReference>
<sequence>MENGETKVKGRRHPNWKVYSLLRKVYSSPTLVEEENFKVFKSETLTSHGKMTTEGQIMSATTSVGATNIATSSRTTAPPSMAPAEKPGKFSGIDFKRWQQKMFFYLTTLCLQRFTSEDAPEVPEGTSDKDRFVIIEAWKHSDFLCRNYILSGLQDDLYNVYSGTKTAKELDRSTASHSFTLKETIAVASTEIHGAIAYEVSVFCDCVYYFTVSRFYSGVVAGARESLFSVDFRKKDESQESDFKDAVGVCLPLINAALRDIEKGAFPKCCLLHVQVPKSPLTNKGAAHQLATQKNNIEEVESVGVAGKSDTNRKAKYF</sequence>
<protein>
    <submittedName>
        <fullName evidence="1">Uncharacterized protein</fullName>
    </submittedName>
</protein>
<gene>
    <name evidence="1" type="ORF">CQW23_15039</name>
</gene>
<reference evidence="2" key="2">
    <citation type="journal article" date="2017" name="J. Anim. Genet.">
        <title>Multiple reference genome sequences of hot pepper reveal the massive evolution of plant disease resistance genes by retroduplication.</title>
        <authorList>
            <person name="Kim S."/>
            <person name="Park J."/>
            <person name="Yeom S.-I."/>
            <person name="Kim Y.-M."/>
            <person name="Seo E."/>
            <person name="Kim K.-T."/>
            <person name="Kim M.-S."/>
            <person name="Lee J.M."/>
            <person name="Cheong K."/>
            <person name="Shin H.-S."/>
            <person name="Kim S.-B."/>
            <person name="Han K."/>
            <person name="Lee J."/>
            <person name="Park M."/>
            <person name="Lee H.-A."/>
            <person name="Lee H.-Y."/>
            <person name="Lee Y."/>
            <person name="Oh S."/>
            <person name="Lee J.H."/>
            <person name="Choi E."/>
            <person name="Choi E."/>
            <person name="Lee S.E."/>
            <person name="Jeon J."/>
            <person name="Kim H."/>
            <person name="Choi G."/>
            <person name="Song H."/>
            <person name="Lee J."/>
            <person name="Lee S.-C."/>
            <person name="Kwon J.-K."/>
            <person name="Lee H.-Y."/>
            <person name="Koo N."/>
            <person name="Hong Y."/>
            <person name="Kim R.W."/>
            <person name="Kang W.-H."/>
            <person name="Huh J.H."/>
            <person name="Kang B.-C."/>
            <person name="Yang T.-J."/>
            <person name="Lee Y.-H."/>
            <person name="Bennetzen J.L."/>
            <person name="Choi D."/>
        </authorList>
    </citation>
    <scope>NUCLEOTIDE SEQUENCE [LARGE SCALE GENOMIC DNA]</scope>
    <source>
        <strain evidence="2">cv. PBC81</strain>
    </source>
</reference>
<dbReference type="OrthoDB" id="1699522at2759"/>
<dbReference type="EMBL" id="MLFT02000006">
    <property type="protein sequence ID" value="PHT45881.1"/>
    <property type="molecule type" value="Genomic_DNA"/>
</dbReference>
<comment type="caution">
    <text evidence="1">The sequence shown here is derived from an EMBL/GenBank/DDBJ whole genome shotgun (WGS) entry which is preliminary data.</text>
</comment>
<dbReference type="Proteomes" id="UP000224567">
    <property type="component" value="Unassembled WGS sequence"/>
</dbReference>
<dbReference type="SUPFAM" id="SSF64167">
    <property type="entry name" value="SurE-like"/>
    <property type="match status" value="1"/>
</dbReference>
<accession>A0A2G2WKX5</accession>
<evidence type="ECO:0000313" key="2">
    <source>
        <dbReference type="Proteomes" id="UP000224567"/>
    </source>
</evidence>
<dbReference type="InterPro" id="IPR030048">
    <property type="entry name" value="SurE"/>
</dbReference>
<dbReference type="GO" id="GO:0008252">
    <property type="term" value="F:nucleotidase activity"/>
    <property type="evidence" value="ECO:0007669"/>
    <property type="project" value="InterPro"/>
</dbReference>